<gene>
    <name evidence="15" type="ORF">TSAR_010403</name>
</gene>
<feature type="compositionally biased region" description="Gly residues" evidence="12">
    <location>
        <begin position="165"/>
        <end position="174"/>
    </location>
</feature>
<comment type="caution">
    <text evidence="11">Lacks conserved residue(s) required for the propagation of feature annotation.</text>
</comment>
<dbReference type="Proteomes" id="UP000215335">
    <property type="component" value="Unassembled WGS sequence"/>
</dbReference>
<dbReference type="GO" id="GO:0005615">
    <property type="term" value="C:extracellular space"/>
    <property type="evidence" value="ECO:0007669"/>
    <property type="project" value="TreeGrafter"/>
</dbReference>
<evidence type="ECO:0000256" key="8">
    <source>
        <dbReference type="ARBA" id="ARBA00023157"/>
    </source>
</evidence>
<dbReference type="SMART" id="SM00408">
    <property type="entry name" value="IGc2"/>
    <property type="match status" value="2"/>
</dbReference>
<dbReference type="AlphaFoldDB" id="A0A232FDJ3"/>
<dbReference type="InterPro" id="IPR003599">
    <property type="entry name" value="Ig_sub"/>
</dbReference>
<keyword evidence="9" id="KW-0325">Glycoprotein</keyword>
<keyword evidence="16" id="KW-1185">Reference proteome</keyword>
<comment type="caution">
    <text evidence="15">The sequence shown here is derived from an EMBL/GenBank/DDBJ whole genome shotgun (WGS) entry which is preliminary data.</text>
</comment>
<protein>
    <recommendedName>
        <fullName evidence="17">Olfactomedin-like domain-containing protein</fullName>
    </recommendedName>
</protein>
<feature type="domain" description="Ig-like" evidence="13">
    <location>
        <begin position="286"/>
        <end position="380"/>
    </location>
</feature>
<evidence type="ECO:0000313" key="15">
    <source>
        <dbReference type="EMBL" id="OXU28553.1"/>
    </source>
</evidence>
<feature type="compositionally biased region" description="Pro residues" evidence="12">
    <location>
        <begin position="154"/>
        <end position="163"/>
    </location>
</feature>
<feature type="domain" description="Ig-like" evidence="13">
    <location>
        <begin position="385"/>
        <end position="509"/>
    </location>
</feature>
<dbReference type="GO" id="GO:0005886">
    <property type="term" value="C:plasma membrane"/>
    <property type="evidence" value="ECO:0007669"/>
    <property type="project" value="UniProtKB-SubCell"/>
</dbReference>
<evidence type="ECO:0000256" key="10">
    <source>
        <dbReference type="ARBA" id="ARBA00023319"/>
    </source>
</evidence>
<evidence type="ECO:0000256" key="11">
    <source>
        <dbReference type="PROSITE-ProRule" id="PRU00446"/>
    </source>
</evidence>
<evidence type="ECO:0000256" key="1">
    <source>
        <dbReference type="ARBA" id="ARBA00004236"/>
    </source>
</evidence>
<dbReference type="InterPro" id="IPR036179">
    <property type="entry name" value="Ig-like_dom_sf"/>
</dbReference>
<dbReference type="SMART" id="SM00409">
    <property type="entry name" value="IG"/>
    <property type="match status" value="2"/>
</dbReference>
<evidence type="ECO:0000313" key="16">
    <source>
        <dbReference type="Proteomes" id="UP000215335"/>
    </source>
</evidence>
<keyword evidence="5" id="KW-0732">Signal</keyword>
<accession>A0A232FDJ3</accession>
<dbReference type="InterPro" id="IPR003112">
    <property type="entry name" value="Olfac-like_dom"/>
</dbReference>
<dbReference type="SMART" id="SM00284">
    <property type="entry name" value="OLF"/>
    <property type="match status" value="1"/>
</dbReference>
<keyword evidence="6" id="KW-0677">Repeat</keyword>
<comment type="subcellular location">
    <subcellularLocation>
        <location evidence="1">Cell membrane</location>
    </subcellularLocation>
    <subcellularLocation>
        <location evidence="2">Secreted</location>
    </subcellularLocation>
</comment>
<dbReference type="SUPFAM" id="SSF48726">
    <property type="entry name" value="Immunoglobulin"/>
    <property type="match status" value="2"/>
</dbReference>
<dbReference type="Pfam" id="PF02191">
    <property type="entry name" value="OLF"/>
    <property type="match status" value="1"/>
</dbReference>
<feature type="compositionally biased region" description="Low complexity" evidence="12">
    <location>
        <begin position="175"/>
        <end position="190"/>
    </location>
</feature>
<dbReference type="PANTHER" id="PTHR23192:SF85">
    <property type="entry name" value="GLIOMEDIN"/>
    <property type="match status" value="1"/>
</dbReference>
<evidence type="ECO:0000256" key="5">
    <source>
        <dbReference type="ARBA" id="ARBA00022729"/>
    </source>
</evidence>
<dbReference type="InterPro" id="IPR008160">
    <property type="entry name" value="Collagen"/>
</dbReference>
<evidence type="ECO:0008006" key="17">
    <source>
        <dbReference type="Google" id="ProtNLM"/>
    </source>
</evidence>
<dbReference type="STRING" id="543379.A0A232FDJ3"/>
<keyword evidence="7" id="KW-0472">Membrane</keyword>
<keyword evidence="3" id="KW-1003">Cell membrane</keyword>
<keyword evidence="8" id="KW-1015">Disulfide bond</keyword>
<keyword evidence="4" id="KW-0964">Secreted</keyword>
<dbReference type="PANTHER" id="PTHR23192">
    <property type="entry name" value="OLFACTOMEDIN-RELATED"/>
    <property type="match status" value="1"/>
</dbReference>
<evidence type="ECO:0000256" key="3">
    <source>
        <dbReference type="ARBA" id="ARBA00022475"/>
    </source>
</evidence>
<proteinExistence type="predicted"/>
<feature type="region of interest" description="Disordered" evidence="12">
    <location>
        <begin position="123"/>
        <end position="260"/>
    </location>
</feature>
<evidence type="ECO:0000256" key="12">
    <source>
        <dbReference type="SAM" id="MobiDB-lite"/>
    </source>
</evidence>
<sequence>MEGKTSANSSTRLVYYLLLAQFLAQFVSFFYLYVNMARLESQLGSSQLVDCAELPRRSKRSSSIPAAEDNAVSEVFRSRDVKDTLKERQSAPLKGNDRLWLPGDTYISSDFIQKMCRETAEYCPPGTPGMPGSNGFPGPKGDQGLPGIQGSPGIPGPRGPPGPEGLRGGPGLDGIDGIPGEPGLDGLPGRSGNDGVPGQDGKPGLNGTPGAPGRNGTDGRNGLPGAQGPQGPPGTPGKMGLRGPPGQDGRPGQDGSPGLPGIVSYAPLRGNGSALKVNTNDLLVPPSIASSGDIRGQYVTLMAEEGLNVRLECFASGKPTPIVQWHRPDGQLIHTGFWYASAVYGSPLNLSAVHRDDWGNYTCTADNGIPPSATKQYMLGVKFGPLIRIRSPLVRARNHGMVVLECEVESFPKPEHFYWEFRDSRIENKDKHRMTIQEDEYKRDYKTFIQRNFNEDPLRRLTSIFFRDFQFKMRLKISKITSSDYGNYYCAVKKNYNVTKGVVTVRDVNDKTATSSESKGVAIFGKPPPPRPQFRNLCPPQLNCDSCPRANCGYQDVEAKPMTGINFPGLPPRVADGVIGAVGKPVFKGQMDDLYGIWMQDASPKSQSTAGKLWVTRSTDTSHVFEYADIDDYAQKKSPRSIKLPYNFQGNGHLVNDGYFFYNPYNRSSIVRLDLTHNEGTIYAFGRLEMELPGLRVNTGNYLYTPNHNFNYVDFDVDENGLWAIYGTPSNSTVVMKVDPDTMTPQYAWSISVDHHKYGEMFVSRGVLYAVHSITDATMNISLAIDLYQGKHLNVNLSFLNAYKKVTMLRYNNKTKELYAWDNSTLLAYQFLFKDPNDAGAEPKDAAASAKEQYNA</sequence>
<evidence type="ECO:0000259" key="13">
    <source>
        <dbReference type="PROSITE" id="PS50835"/>
    </source>
</evidence>
<dbReference type="PROSITE" id="PS51132">
    <property type="entry name" value="OLF"/>
    <property type="match status" value="1"/>
</dbReference>
<name>A0A232FDJ3_9HYME</name>
<dbReference type="GO" id="GO:0007165">
    <property type="term" value="P:signal transduction"/>
    <property type="evidence" value="ECO:0007669"/>
    <property type="project" value="TreeGrafter"/>
</dbReference>
<dbReference type="FunFam" id="2.60.40.10:FF:000328">
    <property type="entry name" value="CLUMA_CG000981, isoform A"/>
    <property type="match status" value="1"/>
</dbReference>
<reference evidence="15 16" key="1">
    <citation type="journal article" date="2017" name="Curr. Biol.">
        <title>The Evolution of Venom by Co-option of Single-Copy Genes.</title>
        <authorList>
            <person name="Martinson E.O."/>
            <person name="Mrinalini"/>
            <person name="Kelkar Y.D."/>
            <person name="Chang C.H."/>
            <person name="Werren J.H."/>
        </authorList>
    </citation>
    <scope>NUCLEOTIDE SEQUENCE [LARGE SCALE GENOMIC DNA]</scope>
    <source>
        <strain evidence="15 16">Alberta</strain>
        <tissue evidence="15">Whole body</tissue>
    </source>
</reference>
<dbReference type="EMBL" id="NNAY01000416">
    <property type="protein sequence ID" value="OXU28553.1"/>
    <property type="molecule type" value="Genomic_DNA"/>
</dbReference>
<dbReference type="InterPro" id="IPR013151">
    <property type="entry name" value="Immunoglobulin_dom"/>
</dbReference>
<evidence type="ECO:0000256" key="2">
    <source>
        <dbReference type="ARBA" id="ARBA00004613"/>
    </source>
</evidence>
<dbReference type="PROSITE" id="PS50835">
    <property type="entry name" value="IG_LIKE"/>
    <property type="match status" value="2"/>
</dbReference>
<evidence type="ECO:0000256" key="4">
    <source>
        <dbReference type="ARBA" id="ARBA00022525"/>
    </source>
</evidence>
<dbReference type="InterPro" id="IPR050605">
    <property type="entry name" value="Olfactomedin-like_domain"/>
</dbReference>
<dbReference type="Pfam" id="PF00047">
    <property type="entry name" value="ig"/>
    <property type="match status" value="1"/>
</dbReference>
<dbReference type="InterPro" id="IPR013783">
    <property type="entry name" value="Ig-like_fold"/>
</dbReference>
<organism evidence="15 16">
    <name type="scientific">Trichomalopsis sarcophagae</name>
    <dbReference type="NCBI Taxonomy" id="543379"/>
    <lineage>
        <taxon>Eukaryota</taxon>
        <taxon>Metazoa</taxon>
        <taxon>Ecdysozoa</taxon>
        <taxon>Arthropoda</taxon>
        <taxon>Hexapoda</taxon>
        <taxon>Insecta</taxon>
        <taxon>Pterygota</taxon>
        <taxon>Neoptera</taxon>
        <taxon>Endopterygota</taxon>
        <taxon>Hymenoptera</taxon>
        <taxon>Apocrita</taxon>
        <taxon>Proctotrupomorpha</taxon>
        <taxon>Chalcidoidea</taxon>
        <taxon>Pteromalidae</taxon>
        <taxon>Pteromalinae</taxon>
        <taxon>Trichomalopsis</taxon>
    </lineage>
</organism>
<evidence type="ECO:0000256" key="6">
    <source>
        <dbReference type="ARBA" id="ARBA00022737"/>
    </source>
</evidence>
<dbReference type="Pfam" id="PF01391">
    <property type="entry name" value="Collagen"/>
    <property type="match status" value="2"/>
</dbReference>
<dbReference type="Pfam" id="PF13927">
    <property type="entry name" value="Ig_3"/>
    <property type="match status" value="1"/>
</dbReference>
<evidence type="ECO:0000256" key="9">
    <source>
        <dbReference type="ARBA" id="ARBA00023180"/>
    </source>
</evidence>
<feature type="domain" description="Olfactomedin-like" evidence="14">
    <location>
        <begin position="573"/>
        <end position="835"/>
    </location>
</feature>
<keyword evidence="10" id="KW-0393">Immunoglobulin domain</keyword>
<dbReference type="InterPro" id="IPR003598">
    <property type="entry name" value="Ig_sub2"/>
</dbReference>
<evidence type="ECO:0000259" key="14">
    <source>
        <dbReference type="PROSITE" id="PS51132"/>
    </source>
</evidence>
<dbReference type="Gene3D" id="2.60.40.10">
    <property type="entry name" value="Immunoglobulins"/>
    <property type="match status" value="2"/>
</dbReference>
<dbReference type="InterPro" id="IPR007110">
    <property type="entry name" value="Ig-like_dom"/>
</dbReference>
<feature type="compositionally biased region" description="Low complexity" evidence="12">
    <location>
        <begin position="236"/>
        <end position="257"/>
    </location>
</feature>
<dbReference type="OrthoDB" id="8626508at2759"/>
<evidence type="ECO:0000256" key="7">
    <source>
        <dbReference type="ARBA" id="ARBA00023136"/>
    </source>
</evidence>